<protein>
    <submittedName>
        <fullName evidence="1">Uncharacterized protein</fullName>
    </submittedName>
</protein>
<reference evidence="1" key="1">
    <citation type="submission" date="2025-08" db="UniProtKB">
        <authorList>
            <consortium name="Ensembl"/>
        </authorList>
    </citation>
    <scope>IDENTIFICATION</scope>
</reference>
<sequence>MAPPRAPARHLRPARGPPMGGTAVLFLGTTRSPGALADGLLPDFSVLRCPDCWRTSMYVPHLASSWQWGLCRRMSQVWFLISVKQVETLLGDRVWFV</sequence>
<dbReference type="Proteomes" id="UP000694425">
    <property type="component" value="Unplaced"/>
</dbReference>
<reference evidence="1" key="2">
    <citation type="submission" date="2025-09" db="UniProtKB">
        <authorList>
            <consortium name="Ensembl"/>
        </authorList>
    </citation>
    <scope>IDENTIFICATION</scope>
</reference>
<keyword evidence="2" id="KW-1185">Reference proteome</keyword>
<dbReference type="AlphaFoldDB" id="A0A8C7BSC4"/>
<name>A0A8C7BSC4_NEOVI</name>
<accession>A0A8C7BSC4</accession>
<proteinExistence type="predicted"/>
<dbReference type="Ensembl" id="ENSNVIT00000033037.1">
    <property type="protein sequence ID" value="ENSNVIP00000028500.1"/>
    <property type="gene ID" value="ENSNVIG00000021996.1"/>
</dbReference>
<organism evidence="1 2">
    <name type="scientific">Neovison vison</name>
    <name type="common">American mink</name>
    <name type="synonym">Mustela vison</name>
    <dbReference type="NCBI Taxonomy" id="452646"/>
    <lineage>
        <taxon>Eukaryota</taxon>
        <taxon>Metazoa</taxon>
        <taxon>Chordata</taxon>
        <taxon>Craniata</taxon>
        <taxon>Vertebrata</taxon>
        <taxon>Euteleostomi</taxon>
        <taxon>Mammalia</taxon>
        <taxon>Eutheria</taxon>
        <taxon>Laurasiatheria</taxon>
        <taxon>Carnivora</taxon>
        <taxon>Caniformia</taxon>
        <taxon>Musteloidea</taxon>
        <taxon>Mustelidae</taxon>
        <taxon>Mustelinae</taxon>
        <taxon>Neogale</taxon>
    </lineage>
</organism>
<evidence type="ECO:0000313" key="1">
    <source>
        <dbReference type="Ensembl" id="ENSNVIP00000028500.1"/>
    </source>
</evidence>
<evidence type="ECO:0000313" key="2">
    <source>
        <dbReference type="Proteomes" id="UP000694425"/>
    </source>
</evidence>